<dbReference type="EMBL" id="FMZR01000006">
    <property type="protein sequence ID" value="SDD45769.1"/>
    <property type="molecule type" value="Genomic_DNA"/>
</dbReference>
<dbReference type="Proteomes" id="UP000183507">
    <property type="component" value="Unassembled WGS sequence"/>
</dbReference>
<evidence type="ECO:0000256" key="5">
    <source>
        <dbReference type="PIRSR" id="PIRSR606118-50"/>
    </source>
</evidence>
<dbReference type="GO" id="GO:0015074">
    <property type="term" value="P:DNA integration"/>
    <property type="evidence" value="ECO:0007669"/>
    <property type="project" value="UniProtKB-KW"/>
</dbReference>
<feature type="active site" description="O-(5'-phospho-DNA)-serine intermediate" evidence="5">
    <location>
        <position position="9"/>
    </location>
</feature>
<keyword evidence="4" id="KW-0233">DNA recombination</keyword>
<dbReference type="InterPro" id="IPR050639">
    <property type="entry name" value="SSR_resolvase"/>
</dbReference>
<evidence type="ECO:0000256" key="3">
    <source>
        <dbReference type="ARBA" id="ARBA00023125"/>
    </source>
</evidence>
<dbReference type="GO" id="GO:0000150">
    <property type="term" value="F:DNA strand exchange activity"/>
    <property type="evidence" value="ECO:0007669"/>
    <property type="project" value="InterPro"/>
</dbReference>
<name>A0A1G6UWP2_9BACI</name>
<evidence type="ECO:0000313" key="7">
    <source>
        <dbReference type="EMBL" id="SDD45769.1"/>
    </source>
</evidence>
<dbReference type="SUPFAM" id="SSF46689">
    <property type="entry name" value="Homeodomain-like"/>
    <property type="match status" value="1"/>
</dbReference>
<keyword evidence="2" id="KW-0229">DNA integration</keyword>
<dbReference type="PROSITE" id="PS51736">
    <property type="entry name" value="RECOMBINASES_3"/>
    <property type="match status" value="1"/>
</dbReference>
<accession>A0A1G6UWP2</accession>
<dbReference type="PROSITE" id="PS00398">
    <property type="entry name" value="RECOMBINASES_2"/>
    <property type="match status" value="1"/>
</dbReference>
<evidence type="ECO:0000259" key="6">
    <source>
        <dbReference type="PROSITE" id="PS51736"/>
    </source>
</evidence>
<dbReference type="AlphaFoldDB" id="A0A1G6UWP2"/>
<dbReference type="RefSeq" id="WP_074651227.1">
    <property type="nucleotide sequence ID" value="NZ_FMZR01000006.1"/>
</dbReference>
<dbReference type="PANTHER" id="PTHR30461">
    <property type="entry name" value="DNA-INVERTASE FROM LAMBDOID PROPHAGE"/>
    <property type="match status" value="1"/>
</dbReference>
<dbReference type="Pfam" id="PF02796">
    <property type="entry name" value="HTH_7"/>
    <property type="match status" value="1"/>
</dbReference>
<dbReference type="InterPro" id="IPR006120">
    <property type="entry name" value="Resolvase_HTH_dom"/>
</dbReference>
<dbReference type="CDD" id="cd03768">
    <property type="entry name" value="SR_ResInv"/>
    <property type="match status" value="1"/>
</dbReference>
<proteinExistence type="inferred from homology"/>
<evidence type="ECO:0000256" key="4">
    <source>
        <dbReference type="ARBA" id="ARBA00023172"/>
    </source>
</evidence>
<protein>
    <submittedName>
        <fullName evidence="7">Site-specific DNA recombinase</fullName>
    </submittedName>
</protein>
<dbReference type="SMART" id="SM00857">
    <property type="entry name" value="Resolvase"/>
    <property type="match status" value="1"/>
</dbReference>
<evidence type="ECO:0000313" key="8">
    <source>
        <dbReference type="Proteomes" id="UP000183507"/>
    </source>
</evidence>
<sequence length="184" mass="21200">MKFGYMRVSTIDQNLDRQEQQLKEAGCERIFFEKITGVKRDRPELNRMLEFLRQGDTVVVTDLTRLSRSTKDLIEIAELISQKGVNLKSLKEAWLDTTTAHGKMLFTIFAGIAQFERDLTSERTKEGIKAAKKRGKHPGRPKTDEEKVNYALYLIDQGMNRTDAAEKAGISRMTLYRKIQQKDN</sequence>
<evidence type="ECO:0000256" key="2">
    <source>
        <dbReference type="ARBA" id="ARBA00022908"/>
    </source>
</evidence>
<keyword evidence="3" id="KW-0238">DNA-binding</keyword>
<dbReference type="GO" id="GO:0003677">
    <property type="term" value="F:DNA binding"/>
    <property type="evidence" value="ECO:0007669"/>
    <property type="project" value="UniProtKB-KW"/>
</dbReference>
<dbReference type="SUPFAM" id="SSF53041">
    <property type="entry name" value="Resolvase-like"/>
    <property type="match status" value="1"/>
</dbReference>
<dbReference type="FunFam" id="3.40.50.1390:FF:000001">
    <property type="entry name" value="DNA recombinase"/>
    <property type="match status" value="1"/>
</dbReference>
<feature type="domain" description="Resolvase/invertase-type recombinase catalytic" evidence="6">
    <location>
        <begin position="1"/>
        <end position="135"/>
    </location>
</feature>
<dbReference type="InterPro" id="IPR036162">
    <property type="entry name" value="Resolvase-like_N_sf"/>
</dbReference>
<evidence type="ECO:0000256" key="1">
    <source>
        <dbReference type="ARBA" id="ARBA00009913"/>
    </source>
</evidence>
<dbReference type="InterPro" id="IPR006119">
    <property type="entry name" value="Resolv_N"/>
</dbReference>
<dbReference type="InterPro" id="IPR006118">
    <property type="entry name" value="Recombinase_CS"/>
</dbReference>
<dbReference type="InterPro" id="IPR009057">
    <property type="entry name" value="Homeodomain-like_sf"/>
</dbReference>
<dbReference type="Gene3D" id="3.40.50.1390">
    <property type="entry name" value="Resolvase, N-terminal catalytic domain"/>
    <property type="match status" value="1"/>
</dbReference>
<dbReference type="Gene3D" id="1.10.10.60">
    <property type="entry name" value="Homeodomain-like"/>
    <property type="match status" value="1"/>
</dbReference>
<dbReference type="Pfam" id="PF00239">
    <property type="entry name" value="Resolvase"/>
    <property type="match status" value="1"/>
</dbReference>
<gene>
    <name evidence="7" type="ORF">SAMN04487767_106131</name>
</gene>
<comment type="similarity">
    <text evidence="1">Belongs to the site-specific recombinase resolvase family.</text>
</comment>
<dbReference type="PANTHER" id="PTHR30461:SF26">
    <property type="entry name" value="RESOLVASE HOMOLOG YNEB"/>
    <property type="match status" value="1"/>
</dbReference>
<reference evidence="8" key="1">
    <citation type="submission" date="2016-10" db="EMBL/GenBank/DDBJ databases">
        <authorList>
            <person name="Varghese N."/>
        </authorList>
    </citation>
    <scope>NUCLEOTIDE SEQUENCE [LARGE SCALE GENOMIC DNA]</scope>
    <source>
        <strain evidence="8">KPR-7A</strain>
    </source>
</reference>
<organism evidence="7 8">
    <name type="scientific">Bacillus wiedmannii</name>
    <dbReference type="NCBI Taxonomy" id="1890302"/>
    <lineage>
        <taxon>Bacteria</taxon>
        <taxon>Bacillati</taxon>
        <taxon>Bacillota</taxon>
        <taxon>Bacilli</taxon>
        <taxon>Bacillales</taxon>
        <taxon>Bacillaceae</taxon>
        <taxon>Bacillus</taxon>
        <taxon>Bacillus cereus group</taxon>
    </lineage>
</organism>